<keyword evidence="5 10" id="KW-0863">Zinc-finger</keyword>
<evidence type="ECO:0000256" key="5">
    <source>
        <dbReference type="ARBA" id="ARBA00022771"/>
    </source>
</evidence>
<feature type="compositionally biased region" description="Polar residues" evidence="12">
    <location>
        <begin position="131"/>
        <end position="142"/>
    </location>
</feature>
<gene>
    <name evidence="15" type="primary">ZC3H14</name>
</gene>
<dbReference type="InterPro" id="IPR040366">
    <property type="entry name" value="Nab2/ZC3H14"/>
</dbReference>
<comment type="similarity">
    <text evidence="1 11">Belongs to the ZC3H14 family.</text>
</comment>
<keyword evidence="4 11" id="KW-0677">Repeat</keyword>
<evidence type="ECO:0000256" key="11">
    <source>
        <dbReference type="RuleBase" id="RU369058"/>
    </source>
</evidence>
<protein>
    <recommendedName>
        <fullName evidence="2 11">Zinc finger CCCH domain-containing protein 14</fullName>
    </recommendedName>
</protein>
<dbReference type="PANTHER" id="PTHR14738:SF29">
    <property type="entry name" value="ZINC FINGER CCCH DOMAIN-CONTAINING PROTEIN 14"/>
    <property type="match status" value="1"/>
</dbReference>
<organism evidence="14 15">
    <name type="scientific">Odocoileus virginianus</name>
    <name type="common">White-tailed deer</name>
    <dbReference type="NCBI Taxonomy" id="9874"/>
    <lineage>
        <taxon>Eukaryota</taxon>
        <taxon>Metazoa</taxon>
        <taxon>Chordata</taxon>
        <taxon>Craniata</taxon>
        <taxon>Vertebrata</taxon>
        <taxon>Euteleostomi</taxon>
        <taxon>Mammalia</taxon>
        <taxon>Eutheria</taxon>
        <taxon>Laurasiatheria</taxon>
        <taxon>Artiodactyla</taxon>
        <taxon>Ruminantia</taxon>
        <taxon>Pecora</taxon>
        <taxon>Cervidae</taxon>
        <taxon>Odocoileinae</taxon>
        <taxon>Odocoileus</taxon>
    </lineage>
</organism>
<dbReference type="InterPro" id="IPR000571">
    <property type="entry name" value="Znf_CCCH"/>
</dbReference>
<feature type="domain" description="C3H1-type" evidence="13">
    <location>
        <begin position="439"/>
        <end position="464"/>
    </location>
</feature>
<evidence type="ECO:0000256" key="10">
    <source>
        <dbReference type="PROSITE-ProRule" id="PRU00723"/>
    </source>
</evidence>
<keyword evidence="7 11" id="KW-0539">Nucleus</keyword>
<feature type="compositionally biased region" description="Polar residues" evidence="12">
    <location>
        <begin position="77"/>
        <end position="103"/>
    </location>
</feature>
<feature type="region of interest" description="Disordered" evidence="12">
    <location>
        <begin position="367"/>
        <end position="425"/>
    </location>
</feature>
<feature type="compositionally biased region" description="Low complexity" evidence="12">
    <location>
        <begin position="324"/>
        <end position="334"/>
    </location>
</feature>
<accession>A0ABM4IDH3</accession>
<dbReference type="SMART" id="SM00356">
    <property type="entry name" value="ZnF_C3H1"/>
    <property type="match status" value="3"/>
</dbReference>
<dbReference type="PANTHER" id="PTHR14738">
    <property type="entry name" value="ZINC FINGER CCCH DOMAIN-CONTAINING PROTEIN 14"/>
    <property type="match status" value="1"/>
</dbReference>
<evidence type="ECO:0000256" key="2">
    <source>
        <dbReference type="ARBA" id="ARBA00015071"/>
    </source>
</evidence>
<reference evidence="14" key="1">
    <citation type="journal article" date="2022" name="J. Hered.">
        <title>A De Novo Chromosome-Level Genome Assembly of the White-Tailed Deer, Odocoileus Virginianus.</title>
        <authorList>
            <person name="London E.W."/>
            <person name="Roca A.L."/>
            <person name="Novakofski J.E."/>
            <person name="Mateus-Pinilla N.E."/>
        </authorList>
    </citation>
    <scope>NUCLEOTIDE SEQUENCE [LARGE SCALE GENOMIC DNA]</scope>
</reference>
<dbReference type="RefSeq" id="XP_070325865.1">
    <property type="nucleotide sequence ID" value="XM_070469764.1"/>
</dbReference>
<evidence type="ECO:0000313" key="15">
    <source>
        <dbReference type="RefSeq" id="XP_070325865.1"/>
    </source>
</evidence>
<reference evidence="15" key="2">
    <citation type="submission" date="2025-08" db="UniProtKB">
        <authorList>
            <consortium name="RefSeq"/>
        </authorList>
    </citation>
    <scope>IDENTIFICATION</scope>
    <source>
        <tissue evidence="15">Tongue muscle</tissue>
    </source>
</reference>
<evidence type="ECO:0000259" key="13">
    <source>
        <dbReference type="PROSITE" id="PS50103"/>
    </source>
</evidence>
<proteinExistence type="inferred from homology"/>
<evidence type="ECO:0000313" key="14">
    <source>
        <dbReference type="Proteomes" id="UP001652640"/>
    </source>
</evidence>
<keyword evidence="14" id="KW-1185">Reference proteome</keyword>
<dbReference type="Proteomes" id="UP001652640">
    <property type="component" value="Chromosome 6"/>
</dbReference>
<feature type="zinc finger region" description="C3H1-type" evidence="10">
    <location>
        <begin position="439"/>
        <end position="464"/>
    </location>
</feature>
<dbReference type="Pfam" id="PF14608">
    <property type="entry name" value="zf-CCCH_2"/>
    <property type="match status" value="5"/>
</dbReference>
<dbReference type="GeneID" id="110135510"/>
<feature type="region of interest" description="Disordered" evidence="12">
    <location>
        <begin position="307"/>
        <end position="351"/>
    </location>
</feature>
<feature type="compositionally biased region" description="Polar residues" evidence="12">
    <location>
        <begin position="367"/>
        <end position="380"/>
    </location>
</feature>
<comment type="subcellular location">
    <subcellularLocation>
        <location evidence="11">Nucleus speckle</location>
    </subcellularLocation>
</comment>
<comment type="function">
    <text evidence="8">RNA-binding protein involved in the biogenesis of circular RNAs (circRNAs), which are produced by back-splicing circularization of pre-mRNAs. Acts by binding to both exon-intron boundary and 3'-UTR of pre-mRNAs to promote circRNA biogenesis through dimerization and the association with the spliceosome. Required for spermatogenesis via involvement in circRNA biogenesis. Regulates the pre-mRNA processing of ATP5MC1; preventing its degradation. Also binds the poly(A) tail of mRNAs; controlling poly(A) length in neuronal cells.</text>
</comment>
<feature type="compositionally biased region" description="Basic and acidic residues" evidence="12">
    <location>
        <begin position="412"/>
        <end position="421"/>
    </location>
</feature>
<feature type="region of interest" description="Disordered" evidence="12">
    <location>
        <begin position="77"/>
        <end position="142"/>
    </location>
</feature>
<keyword evidence="11" id="KW-0694">RNA-binding</keyword>
<dbReference type="PROSITE" id="PS50103">
    <property type="entry name" value="ZF_C3H1"/>
    <property type="match status" value="1"/>
</dbReference>
<comment type="subunit">
    <text evidence="9">Homodimer; facilitating circular RNAs (circRNAs) formation. Associates with the spliceosome. Interacts with HOOK2. Interacts with ZFC3H1 in a RNase-sensitive manner.</text>
</comment>
<name>A0ABM4IDH3_ODOVR</name>
<dbReference type="Gene3D" id="4.10.1000.30">
    <property type="match status" value="1"/>
</dbReference>
<evidence type="ECO:0000256" key="6">
    <source>
        <dbReference type="ARBA" id="ARBA00022833"/>
    </source>
</evidence>
<evidence type="ECO:0000256" key="12">
    <source>
        <dbReference type="SAM" id="MobiDB-lite"/>
    </source>
</evidence>
<dbReference type="Gene3D" id="4.10.1000.40">
    <property type="match status" value="1"/>
</dbReference>
<evidence type="ECO:0000256" key="4">
    <source>
        <dbReference type="ARBA" id="ARBA00022737"/>
    </source>
</evidence>
<evidence type="ECO:0000256" key="9">
    <source>
        <dbReference type="ARBA" id="ARBA00062976"/>
    </source>
</evidence>
<evidence type="ECO:0000256" key="1">
    <source>
        <dbReference type="ARBA" id="ARBA00008423"/>
    </source>
</evidence>
<evidence type="ECO:0000256" key="7">
    <source>
        <dbReference type="ARBA" id="ARBA00023242"/>
    </source>
</evidence>
<sequence length="579" mass="65017">MEIGTEISRKIRSAIKGKLQELGAYVDEELPDYIMVMVANKKSQDQMTEDLSLFLGNNTIRFTVWLHGVLDKLRSVTTDPSSLKSSDTNLFDGNVPSNKSSFSRGDERRHEAAVPPLAVSSTRPEKRESRVSTSSQEQKATNVRQTYDDGAATRLMSTVKPLRELAPSEDVIDIKPEPDDLIDEDLNFVQENPLSQKKATVTLTYGSSRPSIEIYRPPASRNADSGAHLNRLQFQQQQNNIHAAKQLDVQSSRVYETGRLCEPEVLHSLEETYSPFFRSNSEKMSIEEENFRKRKLPVVSSVVKVKKFSHDGEEEEEDDDRGSRTGSLSSSVSVPAKPERRPSLPPSKQANKNLILKAISEAQESVTKTTNYSTVSQKQTLPVAPRTRTSQEELLAETVQGQGRVPRMSSPIKEEGAKGDNTDGSQAEMSELSVAQKPEKLLERCKYWPACKNGDECAYHHPVSPCKAFPNCKFAEKCLFVHPNCKYDAKCTKPDCPFTHMSRRTPGLPPKPVTAPAPPSSSQLCRYFPACKKMECPFYHPKHCRFNTQCTRPDCTFYHPTITVPPRHALKWIRPQTSE</sequence>
<evidence type="ECO:0000256" key="8">
    <source>
        <dbReference type="ARBA" id="ARBA00059881"/>
    </source>
</evidence>
<dbReference type="Gene3D" id="1.20.1390.10">
    <property type="entry name" value="PWI domain"/>
    <property type="match status" value="1"/>
</dbReference>
<keyword evidence="3 10" id="KW-0479">Metal-binding</keyword>
<keyword evidence="6 10" id="KW-0862">Zinc</keyword>
<evidence type="ECO:0000256" key="3">
    <source>
        <dbReference type="ARBA" id="ARBA00022723"/>
    </source>
</evidence>